<dbReference type="GO" id="GO:0043190">
    <property type="term" value="C:ATP-binding cassette (ABC) transporter complex"/>
    <property type="evidence" value="ECO:0007669"/>
    <property type="project" value="InterPro"/>
</dbReference>
<keyword evidence="1" id="KW-0472">Membrane</keyword>
<feature type="transmembrane region" description="Helical" evidence="1">
    <location>
        <begin position="328"/>
        <end position="354"/>
    </location>
</feature>
<reference evidence="2" key="1">
    <citation type="submission" date="2019-06" db="EMBL/GenBank/DDBJ databases">
        <title>Complete genome sequence of Methylogaea oryzae strain JCM16910.</title>
        <authorList>
            <person name="Asakawa S."/>
        </authorList>
    </citation>
    <scope>NUCLEOTIDE SEQUENCE</scope>
    <source>
        <strain evidence="2">E10</strain>
    </source>
</reference>
<evidence type="ECO:0000313" key="3">
    <source>
        <dbReference type="Proteomes" id="UP000824988"/>
    </source>
</evidence>
<keyword evidence="3" id="KW-1185">Reference proteome</keyword>
<evidence type="ECO:0000313" key="2">
    <source>
        <dbReference type="EMBL" id="BBL72310.1"/>
    </source>
</evidence>
<accession>A0A8D4VU38</accession>
<dbReference type="EMBL" id="AP019782">
    <property type="protein sequence ID" value="BBL72310.1"/>
    <property type="molecule type" value="Genomic_DNA"/>
</dbReference>
<feature type="transmembrane region" description="Helical" evidence="1">
    <location>
        <begin position="246"/>
        <end position="276"/>
    </location>
</feature>
<dbReference type="PANTHER" id="PTHR30188:SF3">
    <property type="entry name" value="ABC TRANSPORTER PERMEASE"/>
    <property type="match status" value="1"/>
</dbReference>
<dbReference type="Pfam" id="PF02405">
    <property type="entry name" value="MlaE"/>
    <property type="match status" value="1"/>
</dbReference>
<dbReference type="AlphaFoldDB" id="A0A8D4VU38"/>
<sequence length="359" mass="37628">MYLAGEWSLFAGVPPCGELLSALASLDGAAHVVLDATRLGRWDSTLLLVVRRITAVCRQRALVIEGAELPESASALLNLAEGRGSDIGEGKIELPVPLVARIGSAALDRIAEFKAQLAFVGMLACALGAFVRGKARGRPGSLARLLQQCGPNAVPIITLISFLVGMILAFIGAVQLRQFGAQLYIADLVGLGMAKEMGAMMTAVIMAGRTGAAYAAELGSMRVNEETDALHTLGIDPMEFLVIPRILALVLAMPVLCIYADFMGIVGGAVVTAALFDISMLEYFNESRVWLHMSDFNVGIGKSVVFAVLVGAAGCMRGLRCGTSSSDVGYAATSAVVTSIVWVVVADAILTLLITTLNI</sequence>
<dbReference type="InterPro" id="IPR030802">
    <property type="entry name" value="Permease_MalE"/>
</dbReference>
<dbReference type="GO" id="GO:0005548">
    <property type="term" value="F:phospholipid transporter activity"/>
    <property type="evidence" value="ECO:0007669"/>
    <property type="project" value="TreeGrafter"/>
</dbReference>
<dbReference type="KEGG" id="moz:MoryE10_29160"/>
<protein>
    <submittedName>
        <fullName evidence="2">ABC transporter permease</fullName>
    </submittedName>
</protein>
<keyword evidence="1" id="KW-0812">Transmembrane</keyword>
<feature type="transmembrane region" description="Helical" evidence="1">
    <location>
        <begin position="296"/>
        <end position="316"/>
    </location>
</feature>
<name>A0A8D4VU38_9GAMM</name>
<dbReference type="PANTHER" id="PTHR30188">
    <property type="entry name" value="ABC TRANSPORTER PERMEASE PROTEIN-RELATED"/>
    <property type="match status" value="1"/>
</dbReference>
<organism evidence="2 3">
    <name type="scientific">Methylogaea oryzae</name>
    <dbReference type="NCBI Taxonomy" id="1295382"/>
    <lineage>
        <taxon>Bacteria</taxon>
        <taxon>Pseudomonadati</taxon>
        <taxon>Pseudomonadota</taxon>
        <taxon>Gammaproteobacteria</taxon>
        <taxon>Methylococcales</taxon>
        <taxon>Methylococcaceae</taxon>
        <taxon>Methylogaea</taxon>
    </lineage>
</organism>
<dbReference type="Proteomes" id="UP000824988">
    <property type="component" value="Chromosome"/>
</dbReference>
<proteinExistence type="predicted"/>
<gene>
    <name evidence="2" type="ORF">MoryE10_29160</name>
</gene>
<evidence type="ECO:0000256" key="1">
    <source>
        <dbReference type="SAM" id="Phobius"/>
    </source>
</evidence>
<keyword evidence="1" id="KW-1133">Transmembrane helix</keyword>
<feature type="transmembrane region" description="Helical" evidence="1">
    <location>
        <begin position="153"/>
        <end position="174"/>
    </location>
</feature>